<accession>A0A2J7Z7R4</accession>
<dbReference type="InterPro" id="IPR001095">
    <property type="entry name" value="Acetyl_CoA_COase_a_su"/>
</dbReference>
<keyword evidence="11" id="KW-0479">Metal-binding</keyword>
<comment type="subunit">
    <text evidence="5">Acetyl-CoA carboxylase is a heterotetramer composed of biotin carboxyl carrier protein (AccB), biotin carboxylase (AccC) and two subunits of ACCase subunit beta/alpha.</text>
</comment>
<organism evidence="21 22">
    <name type="scientific">Streptomyces malaysiensis</name>
    <dbReference type="NCBI Taxonomy" id="92644"/>
    <lineage>
        <taxon>Bacteria</taxon>
        <taxon>Bacillati</taxon>
        <taxon>Actinomycetota</taxon>
        <taxon>Actinomycetes</taxon>
        <taxon>Kitasatosporales</taxon>
        <taxon>Streptomycetaceae</taxon>
        <taxon>Streptomyces</taxon>
        <taxon>Streptomyces violaceusniger group</taxon>
    </lineage>
</organism>
<dbReference type="PROSITE" id="PS50989">
    <property type="entry name" value="COA_CT_CTER"/>
    <property type="match status" value="1"/>
</dbReference>
<evidence type="ECO:0000256" key="12">
    <source>
        <dbReference type="ARBA" id="ARBA00022832"/>
    </source>
</evidence>
<keyword evidence="11" id="KW-0862">Zinc</keyword>
<evidence type="ECO:0000259" key="20">
    <source>
        <dbReference type="PROSITE" id="PS50989"/>
    </source>
</evidence>
<evidence type="ECO:0000256" key="5">
    <source>
        <dbReference type="ARBA" id="ARBA00011664"/>
    </source>
</evidence>
<feature type="compositionally biased region" description="Gly residues" evidence="18">
    <location>
        <begin position="322"/>
        <end position="349"/>
    </location>
</feature>
<feature type="compositionally biased region" description="Low complexity" evidence="18">
    <location>
        <begin position="1"/>
        <end position="33"/>
    </location>
</feature>
<evidence type="ECO:0000256" key="9">
    <source>
        <dbReference type="ARBA" id="ARBA00022679"/>
    </source>
</evidence>
<evidence type="ECO:0000256" key="4">
    <source>
        <dbReference type="ARBA" id="ARBA00010284"/>
    </source>
</evidence>
<evidence type="ECO:0000256" key="6">
    <source>
        <dbReference type="ARBA" id="ARBA00011883"/>
    </source>
</evidence>
<dbReference type="PANTHER" id="PTHR42995:SF5">
    <property type="entry name" value="ACETYL-COENZYME A CARBOXYLASE CARBOXYL TRANSFERASE SUBUNIT BETA, CHLOROPLASTIC"/>
    <property type="match status" value="1"/>
</dbReference>
<dbReference type="EMBL" id="LJIW01000001">
    <property type="protein sequence ID" value="PNG96318.1"/>
    <property type="molecule type" value="Genomic_DNA"/>
</dbReference>
<feature type="compositionally biased region" description="Low complexity" evidence="18">
    <location>
        <begin position="286"/>
        <end position="304"/>
    </location>
</feature>
<evidence type="ECO:0000256" key="11">
    <source>
        <dbReference type="ARBA" id="ARBA00022771"/>
    </source>
</evidence>
<dbReference type="InterPro" id="IPR034733">
    <property type="entry name" value="AcCoA_carboxyl_beta"/>
</dbReference>
<comment type="subcellular location">
    <subcellularLocation>
        <location evidence="2">Cytoplasm</location>
    </subcellularLocation>
</comment>
<dbReference type="GO" id="GO:0008270">
    <property type="term" value="F:zinc ion binding"/>
    <property type="evidence" value="ECO:0007669"/>
    <property type="project" value="UniProtKB-KW"/>
</dbReference>
<keyword evidence="15" id="KW-0275">Fatty acid biosynthesis</keyword>
<comment type="cofactor">
    <cofactor evidence="1">
        <name>Zn(2+)</name>
        <dbReference type="ChEBI" id="CHEBI:29105"/>
    </cofactor>
</comment>
<dbReference type="PANTHER" id="PTHR42995">
    <property type="entry name" value="ACETYL-COENZYME A CARBOXYLASE CARBOXYL TRANSFERASE SUBUNIT BETA, CHLOROPLASTIC"/>
    <property type="match status" value="1"/>
</dbReference>
<comment type="similarity">
    <text evidence="4">In the N-terminal section; belongs to the AccD/PCCB family.</text>
</comment>
<dbReference type="SUPFAM" id="SSF52096">
    <property type="entry name" value="ClpP/crotonase"/>
    <property type="match status" value="2"/>
</dbReference>
<keyword evidence="13" id="KW-0067">ATP-binding</keyword>
<dbReference type="GO" id="GO:0016743">
    <property type="term" value="F:carboxyl- or carbamoyltransferase activity"/>
    <property type="evidence" value="ECO:0007669"/>
    <property type="project" value="InterPro"/>
</dbReference>
<evidence type="ECO:0000256" key="18">
    <source>
        <dbReference type="SAM" id="MobiDB-lite"/>
    </source>
</evidence>
<feature type="region of interest" description="Disordered" evidence="18">
    <location>
        <begin position="645"/>
        <end position="744"/>
    </location>
</feature>
<feature type="region of interest" description="Disordered" evidence="18">
    <location>
        <begin position="263"/>
        <end position="387"/>
    </location>
</feature>
<keyword evidence="14" id="KW-0443">Lipid metabolism</keyword>
<dbReference type="AlphaFoldDB" id="A0A2J7Z7R4"/>
<dbReference type="Gene3D" id="3.90.226.10">
    <property type="entry name" value="2-enoyl-CoA Hydratase, Chain A, domain 1"/>
    <property type="match status" value="2"/>
</dbReference>
<reference evidence="21 22" key="1">
    <citation type="submission" date="2015-09" db="EMBL/GenBank/DDBJ databases">
        <title>Genome sequence, genome mining and natural product profiling of a biocontrol bacterium Streptomyces malaysiensis F913.</title>
        <authorList>
            <person name="Xu Y."/>
            <person name="Wei J."/>
            <person name="Xie J."/>
            <person name="Li T."/>
            <person name="Zhou Z."/>
        </authorList>
    </citation>
    <scope>NUCLEOTIDE SEQUENCE [LARGE SCALE GENOMIC DNA]</scope>
    <source>
        <strain evidence="21 22">F913</strain>
    </source>
</reference>
<dbReference type="InterPro" id="IPR000438">
    <property type="entry name" value="Acetyl_CoA_COase_Trfase_b_su"/>
</dbReference>
<feature type="compositionally biased region" description="Low complexity" evidence="18">
    <location>
        <begin position="732"/>
        <end position="744"/>
    </location>
</feature>
<evidence type="ECO:0000256" key="1">
    <source>
        <dbReference type="ARBA" id="ARBA00001947"/>
    </source>
</evidence>
<dbReference type="InterPro" id="IPR011762">
    <property type="entry name" value="COA_CT_N"/>
</dbReference>
<dbReference type="PROSITE" id="PS50980">
    <property type="entry name" value="COA_CT_NTER"/>
    <property type="match status" value="1"/>
</dbReference>
<dbReference type="InterPro" id="IPR011763">
    <property type="entry name" value="COA_CT_C"/>
</dbReference>
<dbReference type="GO" id="GO:0009317">
    <property type="term" value="C:acetyl-CoA carboxylase complex"/>
    <property type="evidence" value="ECO:0007669"/>
    <property type="project" value="InterPro"/>
</dbReference>
<comment type="function">
    <text evidence="16">Component of the acetyl coenzyme A carboxylase (ACC) complex. Biotin carboxylase (BC) catalyzes the carboxylation of biotin on its carrier protein (BCCP) and then the CO(2) group is transferred by the transcarboxylase to acetyl-CoA to form malonyl-CoA.</text>
</comment>
<evidence type="ECO:0000313" key="22">
    <source>
        <dbReference type="Proteomes" id="UP000236520"/>
    </source>
</evidence>
<keyword evidence="22" id="KW-1185">Reference proteome</keyword>
<dbReference type="Pfam" id="PF03255">
    <property type="entry name" value="ACCA"/>
    <property type="match status" value="1"/>
</dbReference>
<dbReference type="GO" id="GO:0003989">
    <property type="term" value="F:acetyl-CoA carboxylase activity"/>
    <property type="evidence" value="ECO:0007669"/>
    <property type="project" value="InterPro"/>
</dbReference>
<feature type="compositionally biased region" description="Basic and acidic residues" evidence="18">
    <location>
        <begin position="650"/>
        <end position="674"/>
    </location>
</feature>
<protein>
    <recommendedName>
        <fullName evidence="7">Acetyl-coenzyme A carboxylase carboxyl transferase subunits beta/alpha</fullName>
        <ecNumber evidence="6">2.1.3.15</ecNumber>
    </recommendedName>
</protein>
<keyword evidence="8" id="KW-0444">Lipid biosynthesis</keyword>
<keyword evidence="9" id="KW-0808">Transferase</keyword>
<feature type="domain" description="CoA carboxyltransferase N-terminal" evidence="19">
    <location>
        <begin position="1"/>
        <end position="265"/>
    </location>
</feature>
<keyword evidence="12" id="KW-0276">Fatty acid metabolism</keyword>
<feature type="compositionally biased region" description="Pro residues" evidence="18">
    <location>
        <begin position="272"/>
        <end position="284"/>
    </location>
</feature>
<sequence>MTGTNAPRGSGASDGAPASRASDGARASRASRASARELIEAITDPGSWSGWDEPVEITTDDPDYRADLERARERTGLDESVITGEGRIEGRRVALIACEFRFLAGSIGVAAGERLVRAVERATAERLPLLAAPASGGTRMQEGTVAFLQMVKVAAAITDHKAAGLPYLVHLRHPTTGGVLASWGSLGHVTAAEPGALIGFMGPRVHEALYGEEFPPGVQNAENLMNHGLIDAVLPLSRLSGVAARVLRVLCAGEVAAGGATAAGAGAAAPGQPGPSTEPAPDPGTPGDAQAVPDAAAPPASEVARGSAGPAAEAGTGMPGDAHGGPPGRRGGSSAGGGSSATSGSGRGGAEAAEAKGAAAHGEVAGGRWDAEAGPPSAAPGHVVPGGCGAERGADGAATAQAAGAAEGVAAGHGQGGVAVFAGAPEGAGGPSAEVSIRASRRAERPGVRDLLRVAAEDVSPLSGTGVGEHDPGLLLALARVGGTPCVVLGHNRRSARKGESADGPGEGQALGPAGLRTARRGMHIAAELGLPLLTVIDTAGAALSREAEEGGLAAEIARCLADMVTLPAPTLCLLLGQGAGGAALALLPADRVVAARHAWLSPLPPEGASAILHRTTERAYEVAARQGVRSADLLAQGIVDRIVEEEDGDGSRDVGDARGGDGSRAPDARRATDGDQAPHTPSVPDASQAPDARQAPGAHPAADARQAPDARSATDARQGADAREATDGHQAPDAPRAPDASRTPDAFLRRLGHLLGAELAALRDQDPDERLAARRVRHRRIGLPR</sequence>
<evidence type="ECO:0000259" key="19">
    <source>
        <dbReference type="PROSITE" id="PS50980"/>
    </source>
</evidence>
<evidence type="ECO:0000256" key="2">
    <source>
        <dbReference type="ARBA" id="ARBA00004496"/>
    </source>
</evidence>
<comment type="similarity">
    <text evidence="3">In the C-terminal section; belongs to the AccA family.</text>
</comment>
<evidence type="ECO:0000256" key="7">
    <source>
        <dbReference type="ARBA" id="ARBA00018312"/>
    </source>
</evidence>
<evidence type="ECO:0000313" key="21">
    <source>
        <dbReference type="EMBL" id="PNG96318.1"/>
    </source>
</evidence>
<dbReference type="GO" id="GO:2001295">
    <property type="term" value="P:malonyl-CoA biosynthetic process"/>
    <property type="evidence" value="ECO:0007669"/>
    <property type="project" value="TreeGrafter"/>
</dbReference>
<feature type="compositionally biased region" description="Low complexity" evidence="18">
    <location>
        <begin position="350"/>
        <end position="367"/>
    </location>
</feature>
<dbReference type="RefSeq" id="WP_146055553.1">
    <property type="nucleotide sequence ID" value="NZ_LJIW01000001.1"/>
</dbReference>
<feature type="region of interest" description="Disordered" evidence="18">
    <location>
        <begin position="494"/>
        <end position="514"/>
    </location>
</feature>
<keyword evidence="10" id="KW-0547">Nucleotide-binding</keyword>
<evidence type="ECO:0000256" key="8">
    <source>
        <dbReference type="ARBA" id="ARBA00022516"/>
    </source>
</evidence>
<dbReference type="InterPro" id="IPR029045">
    <property type="entry name" value="ClpP/crotonase-like_dom_sf"/>
</dbReference>
<evidence type="ECO:0000256" key="10">
    <source>
        <dbReference type="ARBA" id="ARBA00022741"/>
    </source>
</evidence>
<keyword evidence="11" id="KW-0863">Zinc-finger</keyword>
<dbReference type="Proteomes" id="UP000236520">
    <property type="component" value="Unassembled WGS sequence"/>
</dbReference>
<evidence type="ECO:0000256" key="15">
    <source>
        <dbReference type="ARBA" id="ARBA00023160"/>
    </source>
</evidence>
<feature type="domain" description="CoA carboxyltransferase C-terminal" evidence="20">
    <location>
        <begin position="422"/>
        <end position="684"/>
    </location>
</feature>
<dbReference type="Pfam" id="PF01039">
    <property type="entry name" value="Carboxyl_trans"/>
    <property type="match status" value="1"/>
</dbReference>
<dbReference type="PRINTS" id="PR01070">
    <property type="entry name" value="ACCCTRFRASEB"/>
</dbReference>
<evidence type="ECO:0000256" key="13">
    <source>
        <dbReference type="ARBA" id="ARBA00022840"/>
    </source>
</evidence>
<evidence type="ECO:0000256" key="3">
    <source>
        <dbReference type="ARBA" id="ARBA00006276"/>
    </source>
</evidence>
<evidence type="ECO:0000256" key="17">
    <source>
        <dbReference type="ARBA" id="ARBA00049152"/>
    </source>
</evidence>
<feature type="compositionally biased region" description="Low complexity" evidence="18">
    <location>
        <begin position="692"/>
        <end position="706"/>
    </location>
</feature>
<comment type="catalytic activity">
    <reaction evidence="17">
        <text>N(6)-carboxybiotinyl-L-lysyl-[protein] + acetyl-CoA = N(6)-biotinyl-L-lysyl-[protein] + malonyl-CoA</text>
        <dbReference type="Rhea" id="RHEA:54728"/>
        <dbReference type="Rhea" id="RHEA-COMP:10505"/>
        <dbReference type="Rhea" id="RHEA-COMP:10506"/>
        <dbReference type="ChEBI" id="CHEBI:57288"/>
        <dbReference type="ChEBI" id="CHEBI:57384"/>
        <dbReference type="ChEBI" id="CHEBI:83144"/>
        <dbReference type="ChEBI" id="CHEBI:83145"/>
        <dbReference type="EC" id="2.1.3.15"/>
    </reaction>
</comment>
<dbReference type="GO" id="GO:0006633">
    <property type="term" value="P:fatty acid biosynthetic process"/>
    <property type="evidence" value="ECO:0007669"/>
    <property type="project" value="UniProtKB-KW"/>
</dbReference>
<dbReference type="GO" id="GO:0005524">
    <property type="term" value="F:ATP binding"/>
    <property type="evidence" value="ECO:0007669"/>
    <property type="project" value="UniProtKB-KW"/>
</dbReference>
<gene>
    <name evidence="21" type="ORF">SMF913_12343</name>
</gene>
<dbReference type="EC" id="2.1.3.15" evidence="6"/>
<name>A0A2J7Z7R4_STRMQ</name>
<comment type="caution">
    <text evidence="21">The sequence shown here is derived from an EMBL/GenBank/DDBJ whole genome shotgun (WGS) entry which is preliminary data.</text>
</comment>
<evidence type="ECO:0000256" key="14">
    <source>
        <dbReference type="ARBA" id="ARBA00023098"/>
    </source>
</evidence>
<feature type="region of interest" description="Disordered" evidence="18">
    <location>
        <begin position="1"/>
        <end position="60"/>
    </location>
</feature>
<proteinExistence type="inferred from homology"/>
<evidence type="ECO:0000256" key="16">
    <source>
        <dbReference type="ARBA" id="ARBA00025280"/>
    </source>
</evidence>
<feature type="compositionally biased region" description="Basic and acidic residues" evidence="18">
    <location>
        <begin position="707"/>
        <end position="728"/>
    </location>
</feature>